<dbReference type="RefSeq" id="WP_091110304.1">
    <property type="nucleotide sequence ID" value="NZ_BKAF01000002.1"/>
</dbReference>
<dbReference type="Gene3D" id="1.10.357.10">
    <property type="entry name" value="Tetracycline Repressor, domain 2"/>
    <property type="match status" value="1"/>
</dbReference>
<dbReference type="GO" id="GO:0003700">
    <property type="term" value="F:DNA-binding transcription factor activity"/>
    <property type="evidence" value="ECO:0007669"/>
    <property type="project" value="TreeGrafter"/>
</dbReference>
<proteinExistence type="predicted"/>
<name>A0A1I3CQY6_9ACTN</name>
<evidence type="ECO:0000313" key="5">
    <source>
        <dbReference type="Proteomes" id="UP000198649"/>
    </source>
</evidence>
<evidence type="ECO:0000259" key="3">
    <source>
        <dbReference type="PROSITE" id="PS50977"/>
    </source>
</evidence>
<dbReference type="Proteomes" id="UP000198649">
    <property type="component" value="Unassembled WGS sequence"/>
</dbReference>
<dbReference type="PROSITE" id="PS50977">
    <property type="entry name" value="HTH_TETR_2"/>
    <property type="match status" value="1"/>
</dbReference>
<reference evidence="4 5" key="1">
    <citation type="submission" date="2016-10" db="EMBL/GenBank/DDBJ databases">
        <authorList>
            <person name="de Groot N.N."/>
        </authorList>
    </citation>
    <scope>NUCLEOTIDE SEQUENCE [LARGE SCALE GENOMIC DNA]</scope>
    <source>
        <strain evidence="4 5">CGMCC 1.11156</strain>
    </source>
</reference>
<sequence>MSEPRSLPLLGGPPPERSDAARNREALLRAATDLVDHCGVEAVTMDAVAAKAGVGKGTVYRRFESREGLMAALLNHSETAWQAAVLSGPPPLGPGAPPMERLLAFGHSRIETNLKHADLITAAGHSGARAYAAMSFAAMHVRYLLTRLGVRGDVPILATSLLAPLEIAILHQQTHIEQIPVDRIQRGWAELVRRVVAAEPSAVMAP</sequence>
<protein>
    <submittedName>
        <fullName evidence="4">Transcriptional regulator, TetR family</fullName>
    </submittedName>
</protein>
<dbReference type="AlphaFoldDB" id="A0A1I3CQY6"/>
<dbReference type="PANTHER" id="PTHR30055:SF209">
    <property type="entry name" value="POSSIBLE TRANSCRIPTIONAL REGULATORY PROTEIN (PROBABLY TETR-FAMILY)"/>
    <property type="match status" value="1"/>
</dbReference>
<keyword evidence="1 2" id="KW-0238">DNA-binding</keyword>
<accession>A0A1I3CQY6</accession>
<dbReference type="PANTHER" id="PTHR30055">
    <property type="entry name" value="HTH-TYPE TRANSCRIPTIONAL REGULATOR RUTR"/>
    <property type="match status" value="1"/>
</dbReference>
<dbReference type="Pfam" id="PF00440">
    <property type="entry name" value="TetR_N"/>
    <property type="match status" value="1"/>
</dbReference>
<organism evidence="4 5">
    <name type="scientific">Nocardioides psychrotolerans</name>
    <dbReference type="NCBI Taxonomy" id="1005945"/>
    <lineage>
        <taxon>Bacteria</taxon>
        <taxon>Bacillati</taxon>
        <taxon>Actinomycetota</taxon>
        <taxon>Actinomycetes</taxon>
        <taxon>Propionibacteriales</taxon>
        <taxon>Nocardioidaceae</taxon>
        <taxon>Nocardioides</taxon>
    </lineage>
</organism>
<dbReference type="PRINTS" id="PR00455">
    <property type="entry name" value="HTHTETR"/>
</dbReference>
<evidence type="ECO:0000256" key="1">
    <source>
        <dbReference type="ARBA" id="ARBA00023125"/>
    </source>
</evidence>
<dbReference type="InterPro" id="IPR009057">
    <property type="entry name" value="Homeodomain-like_sf"/>
</dbReference>
<dbReference type="GO" id="GO:0000976">
    <property type="term" value="F:transcription cis-regulatory region binding"/>
    <property type="evidence" value="ECO:0007669"/>
    <property type="project" value="TreeGrafter"/>
</dbReference>
<feature type="domain" description="HTH tetR-type" evidence="3">
    <location>
        <begin position="21"/>
        <end position="81"/>
    </location>
</feature>
<dbReference type="OrthoDB" id="4542210at2"/>
<evidence type="ECO:0000256" key="2">
    <source>
        <dbReference type="PROSITE-ProRule" id="PRU00335"/>
    </source>
</evidence>
<keyword evidence="5" id="KW-1185">Reference proteome</keyword>
<dbReference type="SUPFAM" id="SSF46689">
    <property type="entry name" value="Homeodomain-like"/>
    <property type="match status" value="1"/>
</dbReference>
<dbReference type="InterPro" id="IPR050109">
    <property type="entry name" value="HTH-type_TetR-like_transc_reg"/>
</dbReference>
<evidence type="ECO:0000313" key="4">
    <source>
        <dbReference type="EMBL" id="SFH76778.1"/>
    </source>
</evidence>
<gene>
    <name evidence="4" type="ORF">SAMN05216561_102175</name>
</gene>
<dbReference type="InterPro" id="IPR001647">
    <property type="entry name" value="HTH_TetR"/>
</dbReference>
<feature type="DNA-binding region" description="H-T-H motif" evidence="2">
    <location>
        <begin position="44"/>
        <end position="63"/>
    </location>
</feature>
<dbReference type="EMBL" id="FOQG01000002">
    <property type="protein sequence ID" value="SFH76778.1"/>
    <property type="molecule type" value="Genomic_DNA"/>
</dbReference>